<dbReference type="STRING" id="1661398.A0A482VES1"/>
<dbReference type="AlphaFoldDB" id="A0A482VES1"/>
<dbReference type="OrthoDB" id="7694007at2759"/>
<evidence type="ECO:0000313" key="2">
    <source>
        <dbReference type="Proteomes" id="UP000292052"/>
    </source>
</evidence>
<organism evidence="1 2">
    <name type="scientific">Asbolus verrucosus</name>
    <name type="common">Desert ironclad beetle</name>
    <dbReference type="NCBI Taxonomy" id="1661398"/>
    <lineage>
        <taxon>Eukaryota</taxon>
        <taxon>Metazoa</taxon>
        <taxon>Ecdysozoa</taxon>
        <taxon>Arthropoda</taxon>
        <taxon>Hexapoda</taxon>
        <taxon>Insecta</taxon>
        <taxon>Pterygota</taxon>
        <taxon>Neoptera</taxon>
        <taxon>Endopterygota</taxon>
        <taxon>Coleoptera</taxon>
        <taxon>Polyphaga</taxon>
        <taxon>Cucujiformia</taxon>
        <taxon>Tenebrionidae</taxon>
        <taxon>Pimeliinae</taxon>
        <taxon>Asbolus</taxon>
    </lineage>
</organism>
<dbReference type="Proteomes" id="UP000292052">
    <property type="component" value="Unassembled WGS sequence"/>
</dbReference>
<proteinExistence type="predicted"/>
<sequence length="417" mass="47573">MEHRTKRSLDCDDYSDESCDDCDCSLCSYTSCEKCSGNNNCCSRCCNHSSCASYNCCHQTCRAECRSNSCRTACKKKCQASTRNGNMKELTVNNTINQSSLNRHNITTVIHLNNVINNTNLISLPVTVNNTIFNNITSTRRNGIIYTNNKQTLQDNCCLTIGPRQCVPQKEFPYVRCFHIRKKACGYICSAPVVHYQKHEICDNDVNVQQPCHQQIIYVPQPQPRCAYQPSWPYVTCGNRELQSCEGCYSHYIKKEDVTRCSNFCYDDGYGIGPYYRQAPFYRPGFAHVPSCYQTGFCNGFENFEGYGEYNPNYGAFGGFPYAYPPASYPFIIEDCENCTHEMGTPWDSSNWNEPIINPLYGNDLFPPIQWSNISDKMLNIDAQIYPAQRSERYAEIKIKFANNSKEKEMSNITATS</sequence>
<gene>
    <name evidence="1" type="ORF">BDFB_011999</name>
</gene>
<evidence type="ECO:0000313" key="1">
    <source>
        <dbReference type="EMBL" id="RZB73495.1"/>
    </source>
</evidence>
<name>A0A482VES1_ASBVE</name>
<reference evidence="1 2" key="1">
    <citation type="submission" date="2017-03" db="EMBL/GenBank/DDBJ databases">
        <title>Genome of the blue death feigning beetle - Asbolus verrucosus.</title>
        <authorList>
            <person name="Rider S.D."/>
        </authorList>
    </citation>
    <scope>NUCLEOTIDE SEQUENCE [LARGE SCALE GENOMIC DNA]</scope>
    <source>
        <strain evidence="1">Butters</strain>
        <tissue evidence="1">Head and leg muscle</tissue>
    </source>
</reference>
<dbReference type="EMBL" id="QDEB01108595">
    <property type="protein sequence ID" value="RZB73495.1"/>
    <property type="molecule type" value="Genomic_DNA"/>
</dbReference>
<protein>
    <submittedName>
        <fullName evidence="1">Uncharacterized protein</fullName>
    </submittedName>
</protein>
<accession>A0A482VES1</accession>
<comment type="caution">
    <text evidence="1">The sequence shown here is derived from an EMBL/GenBank/DDBJ whole genome shotgun (WGS) entry which is preliminary data.</text>
</comment>
<keyword evidence="2" id="KW-1185">Reference proteome</keyword>